<dbReference type="Proteomes" id="UP000585474">
    <property type="component" value="Unassembled WGS sequence"/>
</dbReference>
<dbReference type="GO" id="GO:0061630">
    <property type="term" value="F:ubiquitin protein ligase activity"/>
    <property type="evidence" value="ECO:0007669"/>
    <property type="project" value="TreeGrafter"/>
</dbReference>
<dbReference type="PANTHER" id="PTHR22765:SF434">
    <property type="entry name" value="GB|AAD18119.1-RELATED"/>
    <property type="match status" value="1"/>
</dbReference>
<comment type="caution">
    <text evidence="3">The sequence shown here is derived from an EMBL/GenBank/DDBJ whole genome shotgun (WGS) entry which is preliminary data.</text>
</comment>
<keyword evidence="1" id="KW-0863">Zinc-finger</keyword>
<accession>A0A7J0F6I4</accession>
<reference evidence="3 4" key="1">
    <citation type="submission" date="2019-07" db="EMBL/GenBank/DDBJ databases">
        <title>De Novo Assembly of kiwifruit Actinidia rufa.</title>
        <authorList>
            <person name="Sugita-Konishi S."/>
            <person name="Sato K."/>
            <person name="Mori E."/>
            <person name="Abe Y."/>
            <person name="Kisaki G."/>
            <person name="Hamano K."/>
            <person name="Suezawa K."/>
            <person name="Otani M."/>
            <person name="Fukuda T."/>
            <person name="Manabe T."/>
            <person name="Gomi K."/>
            <person name="Tabuchi M."/>
            <person name="Akimitsu K."/>
            <person name="Kataoka I."/>
        </authorList>
    </citation>
    <scope>NUCLEOTIDE SEQUENCE [LARGE SCALE GENOMIC DNA]</scope>
    <source>
        <strain evidence="4">cv. Fuchu</strain>
    </source>
</reference>
<dbReference type="PROSITE" id="PS50089">
    <property type="entry name" value="ZF_RING_2"/>
    <property type="match status" value="1"/>
</dbReference>
<evidence type="ECO:0000313" key="4">
    <source>
        <dbReference type="Proteomes" id="UP000585474"/>
    </source>
</evidence>
<dbReference type="SMART" id="SM00184">
    <property type="entry name" value="RING"/>
    <property type="match status" value="1"/>
</dbReference>
<dbReference type="InterPro" id="IPR051826">
    <property type="entry name" value="E3_ubiquitin-ligase_domain"/>
</dbReference>
<evidence type="ECO:0000256" key="1">
    <source>
        <dbReference type="PROSITE-ProRule" id="PRU00175"/>
    </source>
</evidence>
<dbReference type="GO" id="GO:0008270">
    <property type="term" value="F:zinc ion binding"/>
    <property type="evidence" value="ECO:0007669"/>
    <property type="project" value="UniProtKB-KW"/>
</dbReference>
<dbReference type="EMBL" id="BJWL01000009">
    <property type="protein sequence ID" value="GFY94318.1"/>
    <property type="molecule type" value="Genomic_DNA"/>
</dbReference>
<sequence>MPQPIWLPPLNSHDDYTIHLTAQVHSTPDPYPPSDDLSINLDLSADFFSSDPAVERTIQGLSILESYRLPRNSITRNSIRRLISCMPFQFPLQGIVWHTRPDMGSSTVRLRTARDFAYWLRTFLQKWRKTCDNKYPKVTTVTLTIEKEITLPADEFEAWASWYDEQKRLNRGFEMEYEEAISRPRSESELVEDLAYGFRRLLASRALLEEVSYEGGKSTCSICLDELVIGSLVTHLPCSHTYRGECVSEWLKKSNECPLCRYVLRPDRSLYLPRV</sequence>
<evidence type="ECO:0000259" key="2">
    <source>
        <dbReference type="PROSITE" id="PS50089"/>
    </source>
</evidence>
<dbReference type="AlphaFoldDB" id="A0A7J0F6I4"/>
<keyword evidence="1" id="KW-0862">Zinc</keyword>
<dbReference type="OrthoDB" id="4348522at2759"/>
<dbReference type="Pfam" id="PF13639">
    <property type="entry name" value="zf-RING_2"/>
    <property type="match status" value="1"/>
</dbReference>
<keyword evidence="4" id="KW-1185">Reference proteome</keyword>
<dbReference type="CDD" id="cd16454">
    <property type="entry name" value="RING-H2_PA-TM-RING"/>
    <property type="match status" value="1"/>
</dbReference>
<dbReference type="PANTHER" id="PTHR22765">
    <property type="entry name" value="RING FINGER AND PROTEASE ASSOCIATED DOMAIN-CONTAINING"/>
    <property type="match status" value="1"/>
</dbReference>
<proteinExistence type="predicted"/>
<keyword evidence="1" id="KW-0479">Metal-binding</keyword>
<dbReference type="SUPFAM" id="SSF57850">
    <property type="entry name" value="RING/U-box"/>
    <property type="match status" value="1"/>
</dbReference>
<dbReference type="InterPro" id="IPR001841">
    <property type="entry name" value="Znf_RING"/>
</dbReference>
<evidence type="ECO:0000313" key="3">
    <source>
        <dbReference type="EMBL" id="GFY94318.1"/>
    </source>
</evidence>
<name>A0A7J0F6I4_9ERIC</name>
<protein>
    <recommendedName>
        <fullName evidence="2">RING-type domain-containing protein</fullName>
    </recommendedName>
</protein>
<organism evidence="3 4">
    <name type="scientific">Actinidia rufa</name>
    <dbReference type="NCBI Taxonomy" id="165716"/>
    <lineage>
        <taxon>Eukaryota</taxon>
        <taxon>Viridiplantae</taxon>
        <taxon>Streptophyta</taxon>
        <taxon>Embryophyta</taxon>
        <taxon>Tracheophyta</taxon>
        <taxon>Spermatophyta</taxon>
        <taxon>Magnoliopsida</taxon>
        <taxon>eudicotyledons</taxon>
        <taxon>Gunneridae</taxon>
        <taxon>Pentapetalae</taxon>
        <taxon>asterids</taxon>
        <taxon>Ericales</taxon>
        <taxon>Actinidiaceae</taxon>
        <taxon>Actinidia</taxon>
    </lineage>
</organism>
<dbReference type="InterPro" id="IPR013083">
    <property type="entry name" value="Znf_RING/FYVE/PHD"/>
</dbReference>
<gene>
    <name evidence="3" type="ORF">Acr_09g0007640</name>
</gene>
<feature type="domain" description="RING-type" evidence="2">
    <location>
        <begin position="220"/>
        <end position="261"/>
    </location>
</feature>
<dbReference type="GO" id="GO:0006511">
    <property type="term" value="P:ubiquitin-dependent protein catabolic process"/>
    <property type="evidence" value="ECO:0007669"/>
    <property type="project" value="TreeGrafter"/>
</dbReference>
<dbReference type="Gene3D" id="3.30.40.10">
    <property type="entry name" value="Zinc/RING finger domain, C3HC4 (zinc finger)"/>
    <property type="match status" value="1"/>
</dbReference>